<dbReference type="EMBL" id="AP018203">
    <property type="protein sequence ID" value="BAY54689.1"/>
    <property type="molecule type" value="Genomic_DNA"/>
</dbReference>
<name>A0A1Z4JD55_LEPBY</name>
<dbReference type="AlphaFoldDB" id="A0A1Z4JD55"/>
<dbReference type="Pfam" id="PF05013">
    <property type="entry name" value="FGase"/>
    <property type="match status" value="1"/>
</dbReference>
<proteinExistence type="predicted"/>
<dbReference type="Gene3D" id="3.40.630.40">
    <property type="entry name" value="Zn-dependent exopeptidases"/>
    <property type="match status" value="1"/>
</dbReference>
<reference evidence="1 2" key="1">
    <citation type="submission" date="2017-06" db="EMBL/GenBank/DDBJ databases">
        <title>Genome sequencing of cyanobaciteial culture collection at National Institute for Environmental Studies (NIES).</title>
        <authorList>
            <person name="Hirose Y."/>
            <person name="Shimura Y."/>
            <person name="Fujisawa T."/>
            <person name="Nakamura Y."/>
            <person name="Kawachi M."/>
        </authorList>
    </citation>
    <scope>NUCLEOTIDE SEQUENCE [LARGE SCALE GENOMIC DNA]</scope>
    <source>
        <strain evidence="1 2">NIES-2135</strain>
    </source>
</reference>
<keyword evidence="1" id="KW-0378">Hydrolase</keyword>
<dbReference type="SUPFAM" id="SSF53187">
    <property type="entry name" value="Zn-dependent exopeptidases"/>
    <property type="match status" value="1"/>
</dbReference>
<protein>
    <submittedName>
        <fullName evidence="1">N-formylglutamate amidohydrolase superfamily protein</fullName>
    </submittedName>
</protein>
<dbReference type="GO" id="GO:0016787">
    <property type="term" value="F:hydrolase activity"/>
    <property type="evidence" value="ECO:0007669"/>
    <property type="project" value="UniProtKB-KW"/>
</dbReference>
<dbReference type="InterPro" id="IPR007709">
    <property type="entry name" value="N-FG_amidohydro"/>
</dbReference>
<evidence type="ECO:0000313" key="2">
    <source>
        <dbReference type="Proteomes" id="UP000217895"/>
    </source>
</evidence>
<evidence type="ECO:0000313" key="1">
    <source>
        <dbReference type="EMBL" id="BAY54689.1"/>
    </source>
</evidence>
<dbReference type="Proteomes" id="UP000217895">
    <property type="component" value="Chromosome"/>
</dbReference>
<accession>A0A1Z4JD55</accession>
<sequence>MPDPFLLHLPTAHTIPVIASLPHSGLLIPKEITNTLEASHQHYLPNQDWHLDKLYDFLPRLGITVLQAVYSRYVVDLNRSLHEPLFGSFWQSVVAEKTAFNTAIYRTPPSREEVEQRVEQYYRPYHQQLQTLLNEQIEQFGKVYLLDLHSFLGLIEDEVCLGNGNGATCSEHFISVVDTAFCSQRYQVVRNKAFSGGHITRHYGQMPQVEALQIEVRYPVYLNAKQLDCDSVPDWQVLEFDNAKHKFESIFEQITKNLASA</sequence>
<keyword evidence="2" id="KW-1185">Reference proteome</keyword>
<gene>
    <name evidence="1" type="ORF">NIES2135_15070</name>
</gene>
<organism evidence="1 2">
    <name type="scientific">Leptolyngbya boryana NIES-2135</name>
    <dbReference type="NCBI Taxonomy" id="1973484"/>
    <lineage>
        <taxon>Bacteria</taxon>
        <taxon>Bacillati</taxon>
        <taxon>Cyanobacteriota</taxon>
        <taxon>Cyanophyceae</taxon>
        <taxon>Leptolyngbyales</taxon>
        <taxon>Leptolyngbyaceae</taxon>
        <taxon>Leptolyngbya group</taxon>
        <taxon>Leptolyngbya</taxon>
    </lineage>
</organism>